<organism evidence="1 2">
    <name type="scientific">Mycobacterium kansasii</name>
    <dbReference type="NCBI Taxonomy" id="1768"/>
    <lineage>
        <taxon>Bacteria</taxon>
        <taxon>Bacillati</taxon>
        <taxon>Actinomycetota</taxon>
        <taxon>Actinomycetes</taxon>
        <taxon>Mycobacteriales</taxon>
        <taxon>Mycobacteriaceae</taxon>
        <taxon>Mycobacterium</taxon>
    </lineage>
</organism>
<sequence length="68" mass="7209">MSHTWGRPASHPSEGWAVIDVETSGFRPGQARIISIAVLGLDADGRVEQSLVSLLNPGWIRGPLTSTG</sequence>
<name>A0A7G1IST0_MYCKA</name>
<accession>A0A7G1IST0</accession>
<protein>
    <recommendedName>
        <fullName evidence="3">Exonuclease family protein</fullName>
    </recommendedName>
</protein>
<proteinExistence type="predicted"/>
<dbReference type="Gene3D" id="3.30.420.10">
    <property type="entry name" value="Ribonuclease H-like superfamily/Ribonuclease H"/>
    <property type="match status" value="1"/>
</dbReference>
<keyword evidence="2" id="KW-1185">Reference proteome</keyword>
<evidence type="ECO:0008006" key="3">
    <source>
        <dbReference type="Google" id="ProtNLM"/>
    </source>
</evidence>
<dbReference type="InterPro" id="IPR036397">
    <property type="entry name" value="RNaseH_sf"/>
</dbReference>
<dbReference type="SUPFAM" id="SSF53098">
    <property type="entry name" value="Ribonuclease H-like"/>
    <property type="match status" value="1"/>
</dbReference>
<dbReference type="GO" id="GO:0003676">
    <property type="term" value="F:nucleic acid binding"/>
    <property type="evidence" value="ECO:0007669"/>
    <property type="project" value="InterPro"/>
</dbReference>
<dbReference type="Proteomes" id="UP000516380">
    <property type="component" value="Chromosome"/>
</dbReference>
<evidence type="ECO:0000313" key="1">
    <source>
        <dbReference type="EMBL" id="BCI92855.1"/>
    </source>
</evidence>
<evidence type="ECO:0000313" key="2">
    <source>
        <dbReference type="Proteomes" id="UP000516380"/>
    </source>
</evidence>
<dbReference type="EMBL" id="AP023343">
    <property type="protein sequence ID" value="BCI92855.1"/>
    <property type="molecule type" value="Genomic_DNA"/>
</dbReference>
<dbReference type="AlphaFoldDB" id="A0A7G1IST0"/>
<dbReference type="InterPro" id="IPR012337">
    <property type="entry name" value="RNaseH-like_sf"/>
</dbReference>
<gene>
    <name evidence="1" type="ORF">NIIDMKKI_80610</name>
</gene>
<reference evidence="1 2" key="1">
    <citation type="submission" date="2020-07" db="EMBL/GenBank/DDBJ databases">
        <title>Mycobacterium kansasii (former subtype) with zoonotic potential isolated from diseased indoor pet cat, Japan.</title>
        <authorList>
            <person name="Fukano H."/>
            <person name="Terazono T."/>
            <person name="Hoshino Y."/>
        </authorList>
    </citation>
    <scope>NUCLEOTIDE SEQUENCE [LARGE SCALE GENOMIC DNA]</scope>
    <source>
        <strain evidence="1 2">Kuro-I</strain>
    </source>
</reference>